<dbReference type="InterPro" id="IPR001810">
    <property type="entry name" value="F-box_dom"/>
</dbReference>
<dbReference type="SUPFAM" id="SSF81383">
    <property type="entry name" value="F-box domain"/>
    <property type="match status" value="1"/>
</dbReference>
<dbReference type="EMBL" id="MU069440">
    <property type="protein sequence ID" value="KAF5843605.1"/>
    <property type="molecule type" value="Genomic_DNA"/>
</dbReference>
<proteinExistence type="predicted"/>
<dbReference type="Gene3D" id="1.20.1280.50">
    <property type="match status" value="1"/>
</dbReference>
<evidence type="ECO:0000313" key="3">
    <source>
        <dbReference type="Proteomes" id="UP000815325"/>
    </source>
</evidence>
<dbReference type="Proteomes" id="UP000815325">
    <property type="component" value="Unassembled WGS sequence"/>
</dbReference>
<accession>A0ABQ7H9S4</accession>
<sequence>MEEQGTRFQHLCYDCATIVLRNLQPREIAVLSCVCKELNVCTRSLSVWEDLVRAAWRCEGAVSATCIAKYNGDWKAMYCSRMALPRSFLIACDVVGATTASIQDASAATGGRLHNILLSEAFEKVRQA</sequence>
<evidence type="ECO:0000259" key="1">
    <source>
        <dbReference type="Pfam" id="PF00646"/>
    </source>
</evidence>
<comment type="caution">
    <text evidence="2">The sequence shown here is derived from an EMBL/GenBank/DDBJ whole genome shotgun (WGS) entry which is preliminary data.</text>
</comment>
<keyword evidence="3" id="KW-1185">Reference proteome</keyword>
<gene>
    <name evidence="2" type="ORF">DUNSADRAFT_12867</name>
</gene>
<protein>
    <recommendedName>
        <fullName evidence="1">F-box domain-containing protein</fullName>
    </recommendedName>
</protein>
<evidence type="ECO:0000313" key="2">
    <source>
        <dbReference type="EMBL" id="KAF5843605.1"/>
    </source>
</evidence>
<dbReference type="InterPro" id="IPR036047">
    <property type="entry name" value="F-box-like_dom_sf"/>
</dbReference>
<feature type="domain" description="F-box" evidence="1">
    <location>
        <begin position="9"/>
        <end position="49"/>
    </location>
</feature>
<reference evidence="2" key="1">
    <citation type="submission" date="2017-08" db="EMBL/GenBank/DDBJ databases">
        <authorList>
            <person name="Polle J.E."/>
            <person name="Barry K."/>
            <person name="Cushman J."/>
            <person name="Schmutz J."/>
            <person name="Tran D."/>
            <person name="Hathwaick L.T."/>
            <person name="Yim W.C."/>
            <person name="Jenkins J."/>
            <person name="Mckie-Krisberg Z.M."/>
            <person name="Prochnik S."/>
            <person name="Lindquist E."/>
            <person name="Dockter R.B."/>
            <person name="Adam C."/>
            <person name="Molina H."/>
            <person name="Bunkerborg J."/>
            <person name="Jin E."/>
            <person name="Buchheim M."/>
            <person name="Magnuson J."/>
        </authorList>
    </citation>
    <scope>NUCLEOTIDE SEQUENCE</scope>
    <source>
        <strain evidence="2">CCAP 19/18</strain>
    </source>
</reference>
<name>A0ABQ7H9S4_DUNSA</name>
<dbReference type="Pfam" id="PF00646">
    <property type="entry name" value="F-box"/>
    <property type="match status" value="1"/>
</dbReference>
<organism evidence="2 3">
    <name type="scientific">Dunaliella salina</name>
    <name type="common">Green alga</name>
    <name type="synonym">Protococcus salinus</name>
    <dbReference type="NCBI Taxonomy" id="3046"/>
    <lineage>
        <taxon>Eukaryota</taxon>
        <taxon>Viridiplantae</taxon>
        <taxon>Chlorophyta</taxon>
        <taxon>core chlorophytes</taxon>
        <taxon>Chlorophyceae</taxon>
        <taxon>CS clade</taxon>
        <taxon>Chlamydomonadales</taxon>
        <taxon>Dunaliellaceae</taxon>
        <taxon>Dunaliella</taxon>
    </lineage>
</organism>